<name>A0A2Z4IND4_9BACT</name>
<proteinExistence type="predicted"/>
<accession>A0A2Z4IND4</accession>
<dbReference type="InterPro" id="IPR032719">
    <property type="entry name" value="WbsX"/>
</dbReference>
<keyword evidence="1" id="KW-0378">Hydrolase</keyword>
<dbReference type="KEGG" id="est:DN752_20055"/>
<gene>
    <name evidence="1" type="ORF">DN752_20055</name>
</gene>
<evidence type="ECO:0000313" key="2">
    <source>
        <dbReference type="Proteomes" id="UP000248688"/>
    </source>
</evidence>
<dbReference type="AlphaFoldDB" id="A0A2Z4IND4"/>
<dbReference type="Proteomes" id="UP000248688">
    <property type="component" value="Chromosome"/>
</dbReference>
<dbReference type="RefSeq" id="WP_112785622.1">
    <property type="nucleotide sequence ID" value="NZ_CP030041.1"/>
</dbReference>
<dbReference type="EMBL" id="CP030041">
    <property type="protein sequence ID" value="AWW32249.1"/>
    <property type="molecule type" value="Genomic_DNA"/>
</dbReference>
<sequence>MTNQVKPIAIYLPQFHTIPENDEWWGKGFTEWTNVRKTTPRFKGHYQPHVPLNDDYYCLDDIEVMRRQAIIAKEHGIYGFCFYHYWFNGKLLLEKPLHQWLENKDIDFPFCLSWANENWTRRWDGKDKELLIGQKYSLDDDRKHIQYLMRFFKDERYIKIDNKPMLLMYRTESHPYIKEATRLWKEEAKKAGFDGLYLIRTESFEKNIDPTIYGFDSAMEFAPDNTMNSKKIFKQNLPKYLLFKLLHNLNLRNDPIYENGIYSYPGLRDNMIQRPIPKYTYYRCACPSWDNSARRKKLAFIFKNSSPEEFRIWIKRVKAYTEEMLPAHKQFFFINAWNEWAEGCHLEPDTKWGYGNLNVIKEEVLNP</sequence>
<protein>
    <submittedName>
        <fullName evidence="1">Glycosyl hydrolase</fullName>
    </submittedName>
</protein>
<dbReference type="PANTHER" id="PTHR41244">
    <property type="entry name" value="RHAMNAN SYNTHESIS F"/>
    <property type="match status" value="1"/>
</dbReference>
<dbReference type="CDD" id="cd11579">
    <property type="entry name" value="Glyco_tran_WbsX"/>
    <property type="match status" value="1"/>
</dbReference>
<reference evidence="1 2" key="1">
    <citation type="submission" date="2018-06" db="EMBL/GenBank/DDBJ databases">
        <title>Echinicola strongylocentroti sp. nov., isolated from a sea urchin Strongylocentrotus intermedius.</title>
        <authorList>
            <person name="Bae S.S."/>
        </authorList>
    </citation>
    <scope>NUCLEOTIDE SEQUENCE [LARGE SCALE GENOMIC DNA]</scope>
    <source>
        <strain evidence="1 2">MEBiC08714</strain>
    </source>
</reference>
<dbReference type="Gene3D" id="3.20.20.80">
    <property type="entry name" value="Glycosidases"/>
    <property type="match status" value="1"/>
</dbReference>
<dbReference type="GO" id="GO:0016787">
    <property type="term" value="F:hydrolase activity"/>
    <property type="evidence" value="ECO:0007669"/>
    <property type="project" value="UniProtKB-KW"/>
</dbReference>
<dbReference type="Pfam" id="PF14307">
    <property type="entry name" value="Glyco_tran_WbsX"/>
    <property type="match status" value="1"/>
</dbReference>
<evidence type="ECO:0000313" key="1">
    <source>
        <dbReference type="EMBL" id="AWW32249.1"/>
    </source>
</evidence>
<organism evidence="1 2">
    <name type="scientific">Echinicola strongylocentroti</name>
    <dbReference type="NCBI Taxonomy" id="1795355"/>
    <lineage>
        <taxon>Bacteria</taxon>
        <taxon>Pseudomonadati</taxon>
        <taxon>Bacteroidota</taxon>
        <taxon>Cytophagia</taxon>
        <taxon>Cytophagales</taxon>
        <taxon>Cyclobacteriaceae</taxon>
        <taxon>Echinicola</taxon>
    </lineage>
</organism>
<dbReference type="PANTHER" id="PTHR41244:SF1">
    <property type="entry name" value="GLYCOSYLTRANSFERASE"/>
    <property type="match status" value="1"/>
</dbReference>
<dbReference type="OrthoDB" id="9816424at2"/>
<keyword evidence="2" id="KW-1185">Reference proteome</keyword>